<dbReference type="Proteomes" id="UP001085076">
    <property type="component" value="Miscellaneous, Linkage group lg03"/>
</dbReference>
<dbReference type="AlphaFoldDB" id="A0A9D5HJX4"/>
<evidence type="ECO:0000256" key="1">
    <source>
        <dbReference type="SAM" id="MobiDB-lite"/>
    </source>
</evidence>
<protein>
    <submittedName>
        <fullName evidence="2">Uncharacterized protein</fullName>
    </submittedName>
</protein>
<accession>A0A9D5HJX4</accession>
<dbReference type="EMBL" id="JAGGNH010000003">
    <property type="protein sequence ID" value="KAJ0979395.1"/>
    <property type="molecule type" value="Genomic_DNA"/>
</dbReference>
<reference evidence="2" key="2">
    <citation type="journal article" date="2022" name="Hortic Res">
        <title>The genome of Dioscorea zingiberensis sheds light on the biosynthesis, origin and evolution of the medicinally important diosgenin saponins.</title>
        <authorList>
            <person name="Li Y."/>
            <person name="Tan C."/>
            <person name="Li Z."/>
            <person name="Guo J."/>
            <person name="Li S."/>
            <person name="Chen X."/>
            <person name="Wang C."/>
            <person name="Dai X."/>
            <person name="Yang H."/>
            <person name="Song W."/>
            <person name="Hou L."/>
            <person name="Xu J."/>
            <person name="Tong Z."/>
            <person name="Xu A."/>
            <person name="Yuan X."/>
            <person name="Wang W."/>
            <person name="Yang Q."/>
            <person name="Chen L."/>
            <person name="Sun Z."/>
            <person name="Wang K."/>
            <person name="Pan B."/>
            <person name="Chen J."/>
            <person name="Bao Y."/>
            <person name="Liu F."/>
            <person name="Qi X."/>
            <person name="Gang D.R."/>
            <person name="Wen J."/>
            <person name="Li J."/>
        </authorList>
    </citation>
    <scope>NUCLEOTIDE SEQUENCE</scope>
    <source>
        <strain evidence="2">Dzin_1.0</strain>
    </source>
</reference>
<feature type="compositionally biased region" description="Basic and acidic residues" evidence="1">
    <location>
        <begin position="51"/>
        <end position="69"/>
    </location>
</feature>
<dbReference type="OrthoDB" id="551431at2759"/>
<comment type="caution">
    <text evidence="2">The sequence shown here is derived from an EMBL/GenBank/DDBJ whole genome shotgun (WGS) entry which is preliminary data.</text>
</comment>
<organism evidence="2 3">
    <name type="scientific">Dioscorea zingiberensis</name>
    <dbReference type="NCBI Taxonomy" id="325984"/>
    <lineage>
        <taxon>Eukaryota</taxon>
        <taxon>Viridiplantae</taxon>
        <taxon>Streptophyta</taxon>
        <taxon>Embryophyta</taxon>
        <taxon>Tracheophyta</taxon>
        <taxon>Spermatophyta</taxon>
        <taxon>Magnoliopsida</taxon>
        <taxon>Liliopsida</taxon>
        <taxon>Dioscoreales</taxon>
        <taxon>Dioscoreaceae</taxon>
        <taxon>Dioscorea</taxon>
    </lineage>
</organism>
<reference evidence="2" key="1">
    <citation type="submission" date="2021-03" db="EMBL/GenBank/DDBJ databases">
        <authorList>
            <person name="Li Z."/>
            <person name="Yang C."/>
        </authorList>
    </citation>
    <scope>NUCLEOTIDE SEQUENCE</scope>
    <source>
        <strain evidence="2">Dzin_1.0</strain>
        <tissue evidence="2">Leaf</tissue>
    </source>
</reference>
<evidence type="ECO:0000313" key="2">
    <source>
        <dbReference type="EMBL" id="KAJ0979395.1"/>
    </source>
</evidence>
<evidence type="ECO:0000313" key="3">
    <source>
        <dbReference type="Proteomes" id="UP001085076"/>
    </source>
</evidence>
<keyword evidence="3" id="KW-1185">Reference proteome</keyword>
<feature type="region of interest" description="Disordered" evidence="1">
    <location>
        <begin position="51"/>
        <end position="70"/>
    </location>
</feature>
<name>A0A9D5HJX4_9LILI</name>
<sequence>MLNRIVLLGNSFEAYAHHLSWVGEHYGSKKPRVVARYAMAVRRYVREVAMERQEDGKTRPNGSRKKDEESVLENAFWDTSGHFFELEDGANMDILQKEYEHGEEDVDASPVVRKGGYPIGKSVYDHKKANMLGKKNKIHSSFVDGRGGVHSLDVRPHTMKEKPKGKTNKLKYLHEFDSDKKGMGLMPYEKIQPAPLSKSYSAEKKRKGMVDPDHALMQSNYMHSYGSGMKHDEDFDGHIEGNTSGNRRQFADPHISEADHHEKMNMPLSACVSMANKWRGNQMV</sequence>
<gene>
    <name evidence="2" type="ORF">J5N97_014869</name>
</gene>
<proteinExistence type="predicted"/>